<dbReference type="SUPFAM" id="SSF52540">
    <property type="entry name" value="P-loop containing nucleoside triphosphate hydrolases"/>
    <property type="match status" value="1"/>
</dbReference>
<dbReference type="AlphaFoldDB" id="A0AAE3J4G6"/>
<dbReference type="InterPro" id="IPR027417">
    <property type="entry name" value="P-loop_NTPase"/>
</dbReference>
<dbReference type="EMBL" id="JAJEPR010000001">
    <property type="protein sequence ID" value="MCC2188413.1"/>
    <property type="molecule type" value="Genomic_DNA"/>
</dbReference>
<keyword evidence="1" id="KW-0067">ATP-binding</keyword>
<accession>A0AAE3J4G6</accession>
<comment type="caution">
    <text evidence="1">The sequence shown here is derived from an EMBL/GenBank/DDBJ whole genome shotgun (WGS) entry which is preliminary data.</text>
</comment>
<keyword evidence="2" id="KW-1185">Reference proteome</keyword>
<dbReference type="Gene3D" id="3.40.50.300">
    <property type="entry name" value="P-loop containing nucleotide triphosphate hydrolases"/>
    <property type="match status" value="1"/>
</dbReference>
<sequence length="206" mass="23915">MVKKLILVTSPPACGKTYISKALAARLEHVVYLDKDTLITLSKQIFKVANQPYNRSSQFFEDNIRDYEYDCVVDLALEALDYEDKVLINAPFTREIRDMDYIKGLEKKLAEKNATLVVVWVETSPEIVHKRMIDRNSDRDTWKLEHWDEYIAGCNFEIPENLKRPGAKDSLIIFKNNNEKEFENSMKKCVSILDETMNEDSLQQVG</sequence>
<reference evidence="1 2" key="1">
    <citation type="submission" date="2021-10" db="EMBL/GenBank/DDBJ databases">
        <title>Anaerobic single-cell dispensing facilitates the cultivation of human gut bacteria.</title>
        <authorList>
            <person name="Afrizal A."/>
        </authorList>
    </citation>
    <scope>NUCLEOTIDE SEQUENCE [LARGE SCALE GENOMIC DNA]</scope>
    <source>
        <strain evidence="1 2">CLA-AA-H277</strain>
    </source>
</reference>
<keyword evidence="1" id="KW-0547">Nucleotide-binding</keyword>
<proteinExistence type="predicted"/>
<organism evidence="1 2">
    <name type="scientific">Fusicatenibacter faecihominis</name>
    <dbReference type="NCBI Taxonomy" id="2881276"/>
    <lineage>
        <taxon>Bacteria</taxon>
        <taxon>Bacillati</taxon>
        <taxon>Bacillota</taxon>
        <taxon>Clostridia</taxon>
        <taxon>Lachnospirales</taxon>
        <taxon>Lachnospiraceae</taxon>
        <taxon>Fusicatenibacter</taxon>
    </lineage>
</organism>
<protein>
    <submittedName>
        <fullName evidence="1">ATP-binding protein</fullName>
    </submittedName>
</protein>
<dbReference type="GO" id="GO:0005524">
    <property type="term" value="F:ATP binding"/>
    <property type="evidence" value="ECO:0007669"/>
    <property type="project" value="UniProtKB-KW"/>
</dbReference>
<evidence type="ECO:0000313" key="2">
    <source>
        <dbReference type="Proteomes" id="UP001197875"/>
    </source>
</evidence>
<gene>
    <name evidence="1" type="ORF">LKD71_01015</name>
</gene>
<dbReference type="RefSeq" id="WP_178046890.1">
    <property type="nucleotide sequence ID" value="NZ_JAJEPR010000001.1"/>
</dbReference>
<name>A0AAE3J4G6_9FIRM</name>
<dbReference type="Pfam" id="PF13671">
    <property type="entry name" value="AAA_33"/>
    <property type="match status" value="1"/>
</dbReference>
<evidence type="ECO:0000313" key="1">
    <source>
        <dbReference type="EMBL" id="MCC2188413.1"/>
    </source>
</evidence>
<dbReference type="Proteomes" id="UP001197875">
    <property type="component" value="Unassembled WGS sequence"/>
</dbReference>